<keyword evidence="2" id="KW-0378">Hydrolase</keyword>
<dbReference type="PANTHER" id="PTHR43393">
    <property type="entry name" value="CYTOKININ RIBOSIDE 5'-MONOPHOSPHATE PHOSPHORIBOHYDROLASE"/>
    <property type="match status" value="1"/>
</dbReference>
<feature type="transmembrane region" description="Helical" evidence="1">
    <location>
        <begin position="162"/>
        <end position="180"/>
    </location>
</feature>
<dbReference type="Gene3D" id="3.40.50.450">
    <property type="match status" value="1"/>
</dbReference>
<keyword evidence="1" id="KW-1133">Transmembrane helix</keyword>
<name>A0A485M3P6_9ZZZZ</name>
<keyword evidence="1" id="KW-0812">Transmembrane</keyword>
<dbReference type="InterPro" id="IPR005269">
    <property type="entry name" value="LOG"/>
</dbReference>
<feature type="transmembrane region" description="Helical" evidence="1">
    <location>
        <begin position="122"/>
        <end position="142"/>
    </location>
</feature>
<sequence>MKSDRYLIDQINPQESWRIFRIMAEFVDGIETLSSLEPAVTIFGSARCRPDDKYYRMAEELAGMLAREGYSVITGGGPGIMEAANKGAFEAGGQSVGLNIVLPFEQIMNPYTNIHINFRYFFVRKVMFIKYAMSYVIFPGGFGTMDELFESLTLIQTDKIKPFPVILVGSDFWGGLLNWIRDTMLKEMKILQEDLAIFTVVDSPGDAVEIIKNTRV</sequence>
<protein>
    <submittedName>
        <fullName evidence="2">Cytokinin riboside 5'-monophosphate phosphoribohydrolase</fullName>
    </submittedName>
</protein>
<reference evidence="2" key="1">
    <citation type="submission" date="2019-03" db="EMBL/GenBank/DDBJ databases">
        <authorList>
            <person name="Hao L."/>
        </authorList>
    </citation>
    <scope>NUCLEOTIDE SEQUENCE</scope>
</reference>
<dbReference type="GO" id="GO:0009691">
    <property type="term" value="P:cytokinin biosynthetic process"/>
    <property type="evidence" value="ECO:0007669"/>
    <property type="project" value="InterPro"/>
</dbReference>
<dbReference type="SUPFAM" id="SSF102405">
    <property type="entry name" value="MCP/YpsA-like"/>
    <property type="match status" value="1"/>
</dbReference>
<accession>A0A485M3P6</accession>
<dbReference type="FunFam" id="3.40.50.450:FF:000011">
    <property type="entry name" value="TIGR00730 family Rossman fold protein"/>
    <property type="match status" value="1"/>
</dbReference>
<dbReference type="InterPro" id="IPR052341">
    <property type="entry name" value="LOG_family_nucleotidases"/>
</dbReference>
<keyword evidence="1" id="KW-0472">Membrane</keyword>
<dbReference type="EMBL" id="CAADRM010000119">
    <property type="protein sequence ID" value="VFU16357.1"/>
    <property type="molecule type" value="Genomic_DNA"/>
</dbReference>
<dbReference type="GO" id="GO:0005829">
    <property type="term" value="C:cytosol"/>
    <property type="evidence" value="ECO:0007669"/>
    <property type="project" value="TreeGrafter"/>
</dbReference>
<organism evidence="2">
    <name type="scientific">anaerobic digester metagenome</name>
    <dbReference type="NCBI Taxonomy" id="1263854"/>
    <lineage>
        <taxon>unclassified sequences</taxon>
        <taxon>metagenomes</taxon>
        <taxon>ecological metagenomes</taxon>
    </lineage>
</organism>
<dbReference type="AlphaFoldDB" id="A0A485M3P6"/>
<proteinExistence type="predicted"/>
<evidence type="ECO:0000256" key="1">
    <source>
        <dbReference type="SAM" id="Phobius"/>
    </source>
</evidence>
<dbReference type="InterPro" id="IPR031100">
    <property type="entry name" value="LOG_fam"/>
</dbReference>
<gene>
    <name evidence="2" type="primary">ygdH</name>
    <name evidence="2" type="ORF">SCFA_540010</name>
</gene>
<dbReference type="GO" id="GO:0016787">
    <property type="term" value="F:hydrolase activity"/>
    <property type="evidence" value="ECO:0007669"/>
    <property type="project" value="UniProtKB-KW"/>
</dbReference>
<dbReference type="Pfam" id="PF03641">
    <property type="entry name" value="Lysine_decarbox"/>
    <property type="match status" value="1"/>
</dbReference>
<dbReference type="PANTHER" id="PTHR43393:SF2">
    <property type="entry name" value="CYTOKININ RIBOSIDE 5'-MONOPHOSPHATE PHOSPHORIBOHYDROLASE"/>
    <property type="match status" value="1"/>
</dbReference>
<dbReference type="NCBIfam" id="TIGR00730">
    <property type="entry name" value="Rossman fold protein, TIGR00730 family"/>
    <property type="match status" value="1"/>
</dbReference>
<evidence type="ECO:0000313" key="2">
    <source>
        <dbReference type="EMBL" id="VFU16357.1"/>
    </source>
</evidence>